<dbReference type="Pfam" id="PF00895">
    <property type="entry name" value="ATP-synt_8"/>
    <property type="match status" value="1"/>
</dbReference>
<keyword evidence="11 13" id="KW-0472">Membrane</keyword>
<feature type="transmembrane region" description="Helical" evidence="13">
    <location>
        <begin position="12"/>
        <end position="35"/>
    </location>
</feature>
<proteinExistence type="inferred from homology"/>
<gene>
    <name evidence="14" type="primary">atp8</name>
</gene>
<organism evidence="14">
    <name type="scientific">Hymaea magna</name>
    <dbReference type="NCBI Taxonomy" id="1605657"/>
    <lineage>
        <taxon>Eukaryota</taxon>
        <taxon>Metazoa</taxon>
        <taxon>Ecdysozoa</taxon>
        <taxon>Arthropoda</taxon>
        <taxon>Hexapoda</taxon>
        <taxon>Insecta</taxon>
        <taxon>Pterygota</taxon>
        <taxon>Neoptera</taxon>
        <taxon>Endopterygota</taxon>
        <taxon>Coleoptera</taxon>
        <taxon>Polyphaga</taxon>
        <taxon>Cucujiformia</taxon>
        <taxon>Phloeostichidae</taxon>
        <taxon>Hymaea</taxon>
    </lineage>
</organism>
<evidence type="ECO:0000256" key="13">
    <source>
        <dbReference type="SAM" id="Phobius"/>
    </source>
</evidence>
<evidence type="ECO:0000256" key="1">
    <source>
        <dbReference type="ARBA" id="ARBA00004304"/>
    </source>
</evidence>
<geneLocation type="mitochondrion" evidence="14"/>
<comment type="subunit">
    <text evidence="3">F-type ATPases have 2 components, CF(1) - the catalytic core - and CF(0) - the membrane proton channel.</text>
</comment>
<evidence type="ECO:0000256" key="9">
    <source>
        <dbReference type="ARBA" id="ARBA00023065"/>
    </source>
</evidence>
<accession>A0A7G7MU60</accession>
<dbReference type="GeneID" id="60455766"/>
<reference evidence="14" key="1">
    <citation type="journal article" date="2020" name="Syst. Entomol.">
        <title>A comprehensive phylogeny of flat bark beetles (Coleoptera: Cucujidae) with a revised classification and a new South American genus.</title>
        <authorList>
            <person name="Jin M."/>
            <person name="Zwick A."/>
            <person name="Slipinski A."/>
            <person name="Marris J.W.M."/>
            <person name="Thomas M.C."/>
            <person name="Pang H."/>
        </authorList>
    </citation>
    <scope>NUCLEOTIDE SEQUENCE</scope>
</reference>
<name>A0A7G7MU60_9CUCU</name>
<keyword evidence="4 12" id="KW-0813">Transport</keyword>
<dbReference type="AlphaFoldDB" id="A0A7G7MU60"/>
<evidence type="ECO:0000313" key="14">
    <source>
        <dbReference type="EMBL" id="QNG56369.1"/>
    </source>
</evidence>
<dbReference type="GO" id="GO:0031966">
    <property type="term" value="C:mitochondrial membrane"/>
    <property type="evidence" value="ECO:0007669"/>
    <property type="project" value="UniProtKB-SubCell"/>
</dbReference>
<keyword evidence="8 13" id="KW-1133">Transmembrane helix</keyword>
<evidence type="ECO:0000256" key="7">
    <source>
        <dbReference type="ARBA" id="ARBA00022781"/>
    </source>
</evidence>
<dbReference type="GO" id="GO:0015986">
    <property type="term" value="P:proton motive force-driven ATP synthesis"/>
    <property type="evidence" value="ECO:0007669"/>
    <property type="project" value="InterPro"/>
</dbReference>
<evidence type="ECO:0000256" key="3">
    <source>
        <dbReference type="ARBA" id="ARBA00011291"/>
    </source>
</evidence>
<keyword evidence="9 12" id="KW-0406">Ion transport</keyword>
<dbReference type="InterPro" id="IPR001421">
    <property type="entry name" value="ATP8_metazoa"/>
</dbReference>
<keyword evidence="7 12" id="KW-0375">Hydrogen ion transport</keyword>
<evidence type="ECO:0000256" key="12">
    <source>
        <dbReference type="RuleBase" id="RU003661"/>
    </source>
</evidence>
<evidence type="ECO:0000256" key="5">
    <source>
        <dbReference type="ARBA" id="ARBA00022547"/>
    </source>
</evidence>
<sequence>MPQMMPLNWLTLFMFFTMIFFIYNSMNYFSFLYTIKTFKSKKHNISFNWKW</sequence>
<keyword evidence="5 12" id="KW-0138">CF(0)</keyword>
<evidence type="ECO:0000256" key="6">
    <source>
        <dbReference type="ARBA" id="ARBA00022692"/>
    </source>
</evidence>
<evidence type="ECO:0000256" key="10">
    <source>
        <dbReference type="ARBA" id="ARBA00023128"/>
    </source>
</evidence>
<dbReference type="RefSeq" id="YP_009971685.1">
    <property type="nucleotide sequence ID" value="NC_051933.1"/>
</dbReference>
<dbReference type="GO" id="GO:0015078">
    <property type="term" value="F:proton transmembrane transporter activity"/>
    <property type="evidence" value="ECO:0007669"/>
    <property type="project" value="InterPro"/>
</dbReference>
<protein>
    <recommendedName>
        <fullName evidence="12">ATP synthase complex subunit 8</fullName>
    </recommendedName>
</protein>
<keyword evidence="6 12" id="KW-0812">Transmembrane</keyword>
<evidence type="ECO:0000256" key="4">
    <source>
        <dbReference type="ARBA" id="ARBA00022448"/>
    </source>
</evidence>
<comment type="similarity">
    <text evidence="2 12">Belongs to the ATPase protein 8 family.</text>
</comment>
<evidence type="ECO:0000256" key="2">
    <source>
        <dbReference type="ARBA" id="ARBA00008892"/>
    </source>
</evidence>
<evidence type="ECO:0000256" key="8">
    <source>
        <dbReference type="ARBA" id="ARBA00022989"/>
    </source>
</evidence>
<dbReference type="GO" id="GO:0045259">
    <property type="term" value="C:proton-transporting ATP synthase complex"/>
    <property type="evidence" value="ECO:0007669"/>
    <property type="project" value="UniProtKB-KW"/>
</dbReference>
<evidence type="ECO:0000256" key="11">
    <source>
        <dbReference type="ARBA" id="ARBA00023136"/>
    </source>
</evidence>
<dbReference type="EMBL" id="MK614531">
    <property type="protein sequence ID" value="QNG56369.1"/>
    <property type="molecule type" value="Genomic_DNA"/>
</dbReference>
<keyword evidence="10 12" id="KW-0496">Mitochondrion</keyword>
<comment type="subcellular location">
    <subcellularLocation>
        <location evidence="1 12">Mitochondrion membrane</location>
        <topology evidence="1 12">Single-pass membrane protein</topology>
    </subcellularLocation>
</comment>